<dbReference type="FunFam" id="3.30.70.3490:FF:000003">
    <property type="entry name" value="Oxysterol-binding protein"/>
    <property type="match status" value="1"/>
</dbReference>
<dbReference type="PANTHER" id="PTHR10972:SF53">
    <property type="entry name" value="OXYSTEROL-BINDING PROTEIN-RELATED PROTEIN 1"/>
    <property type="match status" value="1"/>
</dbReference>
<dbReference type="PANTHER" id="PTHR10972">
    <property type="entry name" value="OXYSTEROL-BINDING PROTEIN-RELATED"/>
    <property type="match status" value="1"/>
</dbReference>
<dbReference type="InterPro" id="IPR000648">
    <property type="entry name" value="Oxysterol-bd"/>
</dbReference>
<reference evidence="2" key="1">
    <citation type="thesis" date="2021" institute="BYU ScholarsArchive" country="Provo, UT, USA">
        <title>Applications of and Algorithms for Genome Assembly and Genomic Analyses with an Emphasis on Marine Teleosts.</title>
        <authorList>
            <person name="Pickett B.D."/>
        </authorList>
    </citation>
    <scope>NUCLEOTIDE SEQUENCE</scope>
    <source>
        <strain evidence="2">HI-2016</strain>
    </source>
</reference>
<evidence type="ECO:0008006" key="4">
    <source>
        <dbReference type="Google" id="ProtNLM"/>
    </source>
</evidence>
<dbReference type="EMBL" id="JAFBMS010000001">
    <property type="protein sequence ID" value="KAG9356122.1"/>
    <property type="molecule type" value="Genomic_DNA"/>
</dbReference>
<dbReference type="Pfam" id="PF01237">
    <property type="entry name" value="Oxysterol_BP"/>
    <property type="match status" value="1"/>
</dbReference>
<organism evidence="2 3">
    <name type="scientific">Albula glossodonta</name>
    <name type="common">roundjaw bonefish</name>
    <dbReference type="NCBI Taxonomy" id="121402"/>
    <lineage>
        <taxon>Eukaryota</taxon>
        <taxon>Metazoa</taxon>
        <taxon>Chordata</taxon>
        <taxon>Craniata</taxon>
        <taxon>Vertebrata</taxon>
        <taxon>Euteleostomi</taxon>
        <taxon>Actinopterygii</taxon>
        <taxon>Neopterygii</taxon>
        <taxon>Teleostei</taxon>
        <taxon>Albuliformes</taxon>
        <taxon>Albulidae</taxon>
        <taxon>Albula</taxon>
    </lineage>
</organism>
<keyword evidence="3" id="KW-1185">Reference proteome</keyword>
<feature type="region of interest" description="Disordered" evidence="1">
    <location>
        <begin position="76"/>
        <end position="111"/>
    </location>
</feature>
<dbReference type="GO" id="GO:0097038">
    <property type="term" value="C:perinuclear endoplasmic reticulum"/>
    <property type="evidence" value="ECO:0007669"/>
    <property type="project" value="TreeGrafter"/>
</dbReference>
<evidence type="ECO:0000313" key="3">
    <source>
        <dbReference type="Proteomes" id="UP000824540"/>
    </source>
</evidence>
<dbReference type="SUPFAM" id="SSF144000">
    <property type="entry name" value="Oxysterol-binding protein-like"/>
    <property type="match status" value="1"/>
</dbReference>
<dbReference type="AlphaFoldDB" id="A0A8T2PX72"/>
<evidence type="ECO:0000313" key="2">
    <source>
        <dbReference type="EMBL" id="KAG9356122.1"/>
    </source>
</evidence>
<accession>A0A8T2PX72</accession>
<proteinExistence type="predicted"/>
<evidence type="ECO:0000256" key="1">
    <source>
        <dbReference type="SAM" id="MobiDB-lite"/>
    </source>
</evidence>
<dbReference type="OrthoDB" id="416222at2759"/>
<dbReference type="GO" id="GO:0015485">
    <property type="term" value="F:cholesterol binding"/>
    <property type="evidence" value="ECO:0007669"/>
    <property type="project" value="TreeGrafter"/>
</dbReference>
<dbReference type="Gene3D" id="3.30.70.3490">
    <property type="match status" value="1"/>
</dbReference>
<protein>
    <recommendedName>
        <fullName evidence="4">Oxysterol-binding protein</fullName>
    </recommendedName>
</protein>
<dbReference type="GO" id="GO:0005829">
    <property type="term" value="C:cytosol"/>
    <property type="evidence" value="ECO:0007669"/>
    <property type="project" value="TreeGrafter"/>
</dbReference>
<dbReference type="GO" id="GO:0005886">
    <property type="term" value="C:plasma membrane"/>
    <property type="evidence" value="ECO:0007669"/>
    <property type="project" value="TreeGrafter"/>
</dbReference>
<feature type="compositionally biased region" description="Basic and acidic residues" evidence="1">
    <location>
        <begin position="76"/>
        <end position="86"/>
    </location>
</feature>
<dbReference type="Proteomes" id="UP000824540">
    <property type="component" value="Unassembled WGS sequence"/>
</dbReference>
<name>A0A8T2PX72_9TELE</name>
<gene>
    <name evidence="2" type="ORF">JZ751_000966</name>
</gene>
<comment type="caution">
    <text evidence="2">The sequence shown here is derived from an EMBL/GenBank/DDBJ whole genome shotgun (WGS) entry which is preliminary data.</text>
</comment>
<sequence>MPPPDAETVQVIPGSELMWRIAPRPENYAEMYAFSTFAMQLNELDKDMEAVIPKTDCRLRPDIRAMENGDIDLASEEKKRLEEKQRAARKNRSKSDEDWKTRWFHQGPNPHNGSQDWLFTGGYWDRNYSSLPDIY</sequence>
<dbReference type="InterPro" id="IPR037239">
    <property type="entry name" value="OSBP_sf"/>
</dbReference>